<feature type="chain" id="PRO_5009163163" description="Acid phosphatase" evidence="3">
    <location>
        <begin position="22"/>
        <end position="514"/>
    </location>
</feature>
<accession>A0A1E4T8Y7</accession>
<keyword evidence="2" id="KW-1133">Transmembrane helix</keyword>
<dbReference type="AlphaFoldDB" id="A0A1E4T8Y7"/>
<dbReference type="PANTHER" id="PTHR11567">
    <property type="entry name" value="ACID PHOSPHATASE-RELATED"/>
    <property type="match status" value="1"/>
</dbReference>
<protein>
    <recommendedName>
        <fullName evidence="6">Acid phosphatase</fullName>
    </recommendedName>
</protein>
<evidence type="ECO:0008006" key="6">
    <source>
        <dbReference type="Google" id="ProtNLM"/>
    </source>
</evidence>
<evidence type="ECO:0000313" key="4">
    <source>
        <dbReference type="EMBL" id="ODV88128.1"/>
    </source>
</evidence>
<dbReference type="InterPro" id="IPR029033">
    <property type="entry name" value="His_PPase_superfam"/>
</dbReference>
<dbReference type="EMBL" id="KV453847">
    <property type="protein sequence ID" value="ODV88128.1"/>
    <property type="molecule type" value="Genomic_DNA"/>
</dbReference>
<evidence type="ECO:0000256" key="1">
    <source>
        <dbReference type="ARBA" id="ARBA00005375"/>
    </source>
</evidence>
<dbReference type="Pfam" id="PF00328">
    <property type="entry name" value="His_Phos_2"/>
    <property type="match status" value="1"/>
</dbReference>
<dbReference type="Proteomes" id="UP000094801">
    <property type="component" value="Unassembled WGS sequence"/>
</dbReference>
<dbReference type="PANTHER" id="PTHR11567:SF142">
    <property type="entry name" value="PHOSPHOGLYCERATE MUTASE-LIKE PROTEIN"/>
    <property type="match status" value="1"/>
</dbReference>
<gene>
    <name evidence="4" type="ORF">CANARDRAFT_26284</name>
</gene>
<dbReference type="OrthoDB" id="258392at2759"/>
<sequence length="514" mass="56511">MKLSTSILTSVFAALVPYVSATDATTLSDDLSCVGTFIFGRHNDRVVKPANYLTTYGARRQVASGNFHRERYFGLDADGNSVDSDFVISGLNPEGYFVYGDTYAQTSAATVLEYSQISFLQGLYPQSNAVNEVKSLQISQEPQLANGTDVVSPLNGYQYVFMDIQQEDSEDYIWIRGDANCPASDDAVADWYNTDAFLSMNESTYDFYQSLSSVLPKKKWPKWKLNFGNAMSISDYMYVNSIHNETLAAEWNSTLLHQVLTLADSAQWGISYDANDKLNNFTIGGQTMLGAVVNYLNTTKVEGSPYINYFTGAFNTMYQIWGLMDLNLVSDNFTGMPDYGATLVWDLLQSNSSSDYFVQFSFRNGTDDTDLINSYPIFNSSSTVMAWDDFVSNMEKVSIRSLQSWCSACSSEAEQCVQYSSTYTEASDLKSKGVSLSELADGDYSSLNLDNGSSLSNAAAGGIGAGVTIGVFLILGAVAYLLFKSKKKSEPEAILPTTNKQAESIELNSNHSTL</sequence>
<keyword evidence="2" id="KW-0472">Membrane</keyword>
<organism evidence="4 5">
    <name type="scientific">[Candida] arabinofermentans NRRL YB-2248</name>
    <dbReference type="NCBI Taxonomy" id="983967"/>
    <lineage>
        <taxon>Eukaryota</taxon>
        <taxon>Fungi</taxon>
        <taxon>Dikarya</taxon>
        <taxon>Ascomycota</taxon>
        <taxon>Saccharomycotina</taxon>
        <taxon>Pichiomycetes</taxon>
        <taxon>Pichiales</taxon>
        <taxon>Pichiaceae</taxon>
        <taxon>Ogataea</taxon>
        <taxon>Ogataea/Candida clade</taxon>
    </lineage>
</organism>
<keyword evidence="5" id="KW-1185">Reference proteome</keyword>
<comment type="similarity">
    <text evidence="1">Belongs to the histidine acid phosphatase family.</text>
</comment>
<name>A0A1E4T8Y7_9ASCO</name>
<dbReference type="GO" id="GO:0016791">
    <property type="term" value="F:phosphatase activity"/>
    <property type="evidence" value="ECO:0007669"/>
    <property type="project" value="TreeGrafter"/>
</dbReference>
<dbReference type="InterPro" id="IPR000560">
    <property type="entry name" value="His_Pase_clade-2"/>
</dbReference>
<feature type="transmembrane region" description="Helical" evidence="2">
    <location>
        <begin position="458"/>
        <end position="483"/>
    </location>
</feature>
<evidence type="ECO:0000313" key="5">
    <source>
        <dbReference type="Proteomes" id="UP000094801"/>
    </source>
</evidence>
<dbReference type="STRING" id="983967.A0A1E4T8Y7"/>
<reference evidence="5" key="1">
    <citation type="submission" date="2016-04" db="EMBL/GenBank/DDBJ databases">
        <title>Comparative genomics of biotechnologically important yeasts.</title>
        <authorList>
            <consortium name="DOE Joint Genome Institute"/>
            <person name="Riley R."/>
            <person name="Haridas S."/>
            <person name="Wolfe K.H."/>
            <person name="Lopes M.R."/>
            <person name="Hittinger C.T."/>
            <person name="Goker M."/>
            <person name="Salamov A."/>
            <person name="Wisecaver J."/>
            <person name="Long T.M."/>
            <person name="Aerts A.L."/>
            <person name="Barry K."/>
            <person name="Choi C."/>
            <person name="Clum A."/>
            <person name="Coughlan A.Y."/>
            <person name="Deshpande S."/>
            <person name="Douglass A.P."/>
            <person name="Hanson S.J."/>
            <person name="Klenk H.-P."/>
            <person name="Labutti K."/>
            <person name="Lapidus A."/>
            <person name="Lindquist E."/>
            <person name="Lipzen A."/>
            <person name="Meier-Kolthoff J.P."/>
            <person name="Ohm R.A."/>
            <person name="Otillar R.P."/>
            <person name="Pangilinan J."/>
            <person name="Peng Y."/>
            <person name="Rokas A."/>
            <person name="Rosa C.A."/>
            <person name="Scheuner C."/>
            <person name="Sibirny A.A."/>
            <person name="Slot J.C."/>
            <person name="Stielow J.B."/>
            <person name="Sun H."/>
            <person name="Kurtzman C.P."/>
            <person name="Blackwell M."/>
            <person name="Grigoriev I.V."/>
            <person name="Jeffries T.W."/>
        </authorList>
    </citation>
    <scope>NUCLEOTIDE SEQUENCE [LARGE SCALE GENOMIC DNA]</scope>
    <source>
        <strain evidence="5">NRRL YB-2248</strain>
    </source>
</reference>
<keyword evidence="2" id="KW-0812">Transmembrane</keyword>
<evidence type="ECO:0000256" key="3">
    <source>
        <dbReference type="SAM" id="SignalP"/>
    </source>
</evidence>
<evidence type="ECO:0000256" key="2">
    <source>
        <dbReference type="SAM" id="Phobius"/>
    </source>
</evidence>
<dbReference type="Gene3D" id="3.40.50.1240">
    <property type="entry name" value="Phosphoglycerate mutase-like"/>
    <property type="match status" value="1"/>
</dbReference>
<dbReference type="InterPro" id="IPR050645">
    <property type="entry name" value="Histidine_acid_phosphatase"/>
</dbReference>
<keyword evidence="3" id="KW-0732">Signal</keyword>
<proteinExistence type="inferred from homology"/>
<feature type="signal peptide" evidence="3">
    <location>
        <begin position="1"/>
        <end position="21"/>
    </location>
</feature>
<dbReference type="SUPFAM" id="SSF53254">
    <property type="entry name" value="Phosphoglycerate mutase-like"/>
    <property type="match status" value="1"/>
</dbReference>